<sequence>MASLLESDLGPTTSSSQNYEDVDDAAAPIPSAVQLTPQDSNHGMGRSQAHDLYISHFLSTWNVRTYEFAAIIFTANAYPDTLSAAAIRGIVRTLASICFSSTVGRWVDRNPNRLKTLLSTISANRGAVLCASMLWNFIVTSNPASPSGVVHRESGIHAPGILKDGIFTTILLLGIIEALSASGNMLSMERDWIVTAASPHGQAYDLTHLNSVMRRIDLVCKLVAPILISVIISATNTRLGVLIVGAMSAISWPLEIYCAKRVWSRNPQLQAPKICRAEESEETEVLRPVSVGSRLLQALQLYTQDFKDYFSSTVWIPSLALALLHLSALSYSATFITFLLSTGFSLQLITIARAVGSVVEISSTVVAPVGVRYLGKARNHGRFRGRDILAEGDAETLLEFDGVEDREWSTETGLERLGLWGLTWQSLNLIPVVFALWSLSPTSKSGSGSAPRPDPPSLLTSLIPHPSPTLLAFTLFTFLSLSRLGLWIYDLTTQQLTQTLTTPSSRSSFTGVEYSFNSLFELAQNIMAIVLSRPQDFKWIAVISLVAVGVSTVMYAAWVGKMRGHLVHWEKLGKRCECVVGREYLGWRRVRRWNSGRR</sequence>
<dbReference type="Pfam" id="PF06963">
    <property type="entry name" value="FPN1"/>
    <property type="match status" value="2"/>
</dbReference>
<keyword evidence="7" id="KW-0406">Ion transport</keyword>
<dbReference type="SUPFAM" id="SSF103473">
    <property type="entry name" value="MFS general substrate transporter"/>
    <property type="match status" value="1"/>
</dbReference>
<keyword evidence="6 7" id="KW-0472">Membrane</keyword>
<keyword evidence="9" id="KW-1185">Reference proteome</keyword>
<dbReference type="InterPro" id="IPR009716">
    <property type="entry name" value="Ferroportin-1"/>
</dbReference>
<organism evidence="8 9">
    <name type="scientific">Oculimacula yallundae</name>
    <dbReference type="NCBI Taxonomy" id="86028"/>
    <lineage>
        <taxon>Eukaryota</taxon>
        <taxon>Fungi</taxon>
        <taxon>Dikarya</taxon>
        <taxon>Ascomycota</taxon>
        <taxon>Pezizomycotina</taxon>
        <taxon>Leotiomycetes</taxon>
        <taxon>Helotiales</taxon>
        <taxon>Ploettnerulaceae</taxon>
        <taxon>Oculimacula</taxon>
    </lineage>
</organism>
<keyword evidence="4 7" id="KW-0812">Transmembrane</keyword>
<evidence type="ECO:0000256" key="6">
    <source>
        <dbReference type="ARBA" id="ARBA00023136"/>
    </source>
</evidence>
<reference evidence="8 9" key="1">
    <citation type="journal article" date="2024" name="Commun. Biol.">
        <title>Comparative genomic analysis of thermophilic fungi reveals convergent evolutionary adaptations and gene losses.</title>
        <authorList>
            <person name="Steindorff A.S."/>
            <person name="Aguilar-Pontes M.V."/>
            <person name="Robinson A.J."/>
            <person name="Andreopoulos B."/>
            <person name="LaButti K."/>
            <person name="Kuo A."/>
            <person name="Mondo S."/>
            <person name="Riley R."/>
            <person name="Otillar R."/>
            <person name="Haridas S."/>
            <person name="Lipzen A."/>
            <person name="Grimwood J."/>
            <person name="Schmutz J."/>
            <person name="Clum A."/>
            <person name="Reid I.D."/>
            <person name="Moisan M.C."/>
            <person name="Butler G."/>
            <person name="Nguyen T.T.M."/>
            <person name="Dewar K."/>
            <person name="Conant G."/>
            <person name="Drula E."/>
            <person name="Henrissat B."/>
            <person name="Hansel C."/>
            <person name="Singer S."/>
            <person name="Hutchinson M.I."/>
            <person name="de Vries R.P."/>
            <person name="Natvig D.O."/>
            <person name="Powell A.J."/>
            <person name="Tsang A."/>
            <person name="Grigoriev I.V."/>
        </authorList>
    </citation>
    <scope>NUCLEOTIDE SEQUENCE [LARGE SCALE GENOMIC DNA]</scope>
    <source>
        <strain evidence="8 9">CBS 494.80</strain>
    </source>
</reference>
<evidence type="ECO:0000256" key="5">
    <source>
        <dbReference type="ARBA" id="ARBA00022989"/>
    </source>
</evidence>
<dbReference type="Proteomes" id="UP001595075">
    <property type="component" value="Unassembled WGS sequence"/>
</dbReference>
<comment type="caution">
    <text evidence="8">The sequence shown here is derived from an EMBL/GenBank/DDBJ whole genome shotgun (WGS) entry which is preliminary data.</text>
</comment>
<evidence type="ECO:0000256" key="4">
    <source>
        <dbReference type="ARBA" id="ARBA00022692"/>
    </source>
</evidence>
<keyword evidence="5 7" id="KW-1133">Transmembrane helix</keyword>
<dbReference type="InterPro" id="IPR036259">
    <property type="entry name" value="MFS_trans_sf"/>
</dbReference>
<name>A0ABR4CC77_9HELO</name>
<dbReference type="EMBL" id="JAZHXI010000010">
    <property type="protein sequence ID" value="KAL2067360.1"/>
    <property type="molecule type" value="Genomic_DNA"/>
</dbReference>
<dbReference type="PANTHER" id="PTHR11660">
    <property type="entry name" value="SOLUTE CARRIER FAMILY 40 MEMBER"/>
    <property type="match status" value="1"/>
</dbReference>
<accession>A0ABR4CC77</accession>
<evidence type="ECO:0000256" key="2">
    <source>
        <dbReference type="ARBA" id="ARBA00006279"/>
    </source>
</evidence>
<comment type="caution">
    <text evidence="7">Lacks conserved residue(s) required for the propagation of feature annotation.</text>
</comment>
<comment type="function">
    <text evidence="7">May be involved in iron transport and iron homeostasis.</text>
</comment>
<evidence type="ECO:0000313" key="8">
    <source>
        <dbReference type="EMBL" id="KAL2067360.1"/>
    </source>
</evidence>
<comment type="similarity">
    <text evidence="2 7">Belongs to the ferroportin (FP) (TC 2.A.100) family. SLC40A subfamily.</text>
</comment>
<feature type="transmembrane region" description="Helical" evidence="7">
    <location>
        <begin position="539"/>
        <end position="558"/>
    </location>
</feature>
<evidence type="ECO:0000256" key="7">
    <source>
        <dbReference type="RuleBase" id="RU365065"/>
    </source>
</evidence>
<comment type="subcellular location">
    <subcellularLocation>
        <location evidence="1 7">Membrane</location>
        <topology evidence="1 7">Multi-pass membrane protein</topology>
    </subcellularLocation>
</comment>
<proteinExistence type="inferred from homology"/>
<evidence type="ECO:0000256" key="1">
    <source>
        <dbReference type="ARBA" id="ARBA00004141"/>
    </source>
</evidence>
<protein>
    <recommendedName>
        <fullName evidence="7">Solute carrier family 40 member</fullName>
    </recommendedName>
</protein>
<gene>
    <name evidence="8" type="ORF">VTL71DRAFT_1785</name>
</gene>
<keyword evidence="3 7" id="KW-0813">Transport</keyword>
<evidence type="ECO:0000313" key="9">
    <source>
        <dbReference type="Proteomes" id="UP001595075"/>
    </source>
</evidence>
<dbReference type="PANTHER" id="PTHR11660:SF57">
    <property type="entry name" value="SOLUTE CARRIER FAMILY 40 MEMBER"/>
    <property type="match status" value="1"/>
</dbReference>
<evidence type="ECO:0000256" key="3">
    <source>
        <dbReference type="ARBA" id="ARBA00022448"/>
    </source>
</evidence>